<dbReference type="Gene3D" id="1.10.630.10">
    <property type="entry name" value="Cytochrome P450"/>
    <property type="match status" value="1"/>
</dbReference>
<sequence length="517" mass="58754">MAIVSTLISKGYNEFLQFSFMEVNLFYKILIGIVVYWSLYVSSQTFIRKDSKMVPTVFSYVPFMGNAIEFGKDPISFLKSCQAIYGDVFTFQLMNKKVTACLGPDGNQFVFNARQTHASAAAAYNDMTKYVFGKDIVFDTAHSIFMEQKRFIKAGLNVETFKKDVPLILEECDLFFDKFEKSGEIDAYHMFGALIINTASRALLGPEIRNALDDGVAQLYYDLDQGFRPINFMFPNLPLPAYRKRDEAREKLAVVYEKVIKNRRDNKEVHDDLLQSLMNSKYKDGSPVPDAQICGILTAALFGGQHTSSTTSAWASLELAHRPDIVKALREEMIEKLGSLQVDFTYENLDKLELLEDVVRETLRLHPPIFNMMRRVVNEDMLHEKSGLMIPQGNYICAAPGVTQIDATYFNEPMKWNPYRWSEKTDPVHQYEQGDDANIDYGFGAVGISSRSPFLPFGAGRHRCIGEKFGYLQLKAIIGTFVKKFDIEGTTPNVPKPDYTSMVVVPENSKIKFTRRV</sequence>
<dbReference type="SUPFAM" id="SSF48264">
    <property type="entry name" value="Cytochrome P450"/>
    <property type="match status" value="1"/>
</dbReference>
<name>A0A8H7R211_9FUNG</name>
<dbReference type="EMBL" id="JAEPRD010000061">
    <property type="protein sequence ID" value="KAG2202392.1"/>
    <property type="molecule type" value="Genomic_DNA"/>
</dbReference>
<dbReference type="InterPro" id="IPR001128">
    <property type="entry name" value="Cyt_P450"/>
</dbReference>
<keyword evidence="3 6" id="KW-0349">Heme</keyword>
<evidence type="ECO:0000256" key="2">
    <source>
        <dbReference type="ARBA" id="ARBA00010617"/>
    </source>
</evidence>
<comment type="cofactor">
    <cofactor evidence="1 6">
        <name>heme</name>
        <dbReference type="ChEBI" id="CHEBI:30413"/>
    </cofactor>
</comment>
<evidence type="ECO:0000313" key="10">
    <source>
        <dbReference type="Proteomes" id="UP000603453"/>
    </source>
</evidence>
<reference evidence="9" key="1">
    <citation type="submission" date="2020-12" db="EMBL/GenBank/DDBJ databases">
        <title>Metabolic potential, ecology and presence of endohyphal bacteria is reflected in genomic diversity of Mucoromycotina.</title>
        <authorList>
            <person name="Muszewska A."/>
            <person name="Okrasinska A."/>
            <person name="Steczkiewicz K."/>
            <person name="Drgas O."/>
            <person name="Orlowska M."/>
            <person name="Perlinska-Lenart U."/>
            <person name="Aleksandrzak-Piekarczyk T."/>
            <person name="Szatraj K."/>
            <person name="Zielenkiewicz U."/>
            <person name="Pilsyk S."/>
            <person name="Malc E."/>
            <person name="Mieczkowski P."/>
            <person name="Kruszewska J.S."/>
            <person name="Biernat P."/>
            <person name="Pawlowska J."/>
        </authorList>
    </citation>
    <scope>NUCLEOTIDE SEQUENCE</scope>
    <source>
        <strain evidence="9">WA0000017839</strain>
    </source>
</reference>
<dbReference type="InterPro" id="IPR036396">
    <property type="entry name" value="Cyt_P450_sf"/>
</dbReference>
<comment type="similarity">
    <text evidence="2 7">Belongs to the cytochrome P450 family.</text>
</comment>
<keyword evidence="8" id="KW-0472">Membrane</keyword>
<dbReference type="PANTHER" id="PTHR24304:SF2">
    <property type="entry name" value="24-HYDROXYCHOLESTEROL 7-ALPHA-HYDROXYLASE"/>
    <property type="match status" value="1"/>
</dbReference>
<keyword evidence="5 6" id="KW-0408">Iron</keyword>
<keyword evidence="8" id="KW-1133">Transmembrane helix</keyword>
<dbReference type="Pfam" id="PF00067">
    <property type="entry name" value="p450"/>
    <property type="match status" value="1"/>
</dbReference>
<organism evidence="9 10">
    <name type="scientific">Mucor saturninus</name>
    <dbReference type="NCBI Taxonomy" id="64648"/>
    <lineage>
        <taxon>Eukaryota</taxon>
        <taxon>Fungi</taxon>
        <taxon>Fungi incertae sedis</taxon>
        <taxon>Mucoromycota</taxon>
        <taxon>Mucoromycotina</taxon>
        <taxon>Mucoromycetes</taxon>
        <taxon>Mucorales</taxon>
        <taxon>Mucorineae</taxon>
        <taxon>Mucoraceae</taxon>
        <taxon>Mucor</taxon>
    </lineage>
</organism>
<gene>
    <name evidence="9" type="ORF">INT47_008863</name>
</gene>
<feature type="binding site" description="axial binding residue" evidence="6">
    <location>
        <position position="464"/>
    </location>
    <ligand>
        <name>heme</name>
        <dbReference type="ChEBI" id="CHEBI:30413"/>
    </ligand>
    <ligandPart>
        <name>Fe</name>
        <dbReference type="ChEBI" id="CHEBI:18248"/>
    </ligandPart>
</feature>
<dbReference type="GO" id="GO:0004497">
    <property type="term" value="F:monooxygenase activity"/>
    <property type="evidence" value="ECO:0007669"/>
    <property type="project" value="UniProtKB-KW"/>
</dbReference>
<keyword evidence="7" id="KW-0503">Monooxygenase</keyword>
<feature type="transmembrane region" description="Helical" evidence="8">
    <location>
        <begin position="25"/>
        <end position="43"/>
    </location>
</feature>
<keyword evidence="8" id="KW-0812">Transmembrane</keyword>
<dbReference type="Proteomes" id="UP000603453">
    <property type="component" value="Unassembled WGS sequence"/>
</dbReference>
<evidence type="ECO:0000256" key="3">
    <source>
        <dbReference type="ARBA" id="ARBA00022617"/>
    </source>
</evidence>
<dbReference type="CDD" id="cd11042">
    <property type="entry name" value="CYP51-like"/>
    <property type="match status" value="1"/>
</dbReference>
<keyword evidence="7" id="KW-0560">Oxidoreductase</keyword>
<proteinExistence type="inferred from homology"/>
<keyword evidence="10" id="KW-1185">Reference proteome</keyword>
<evidence type="ECO:0000256" key="1">
    <source>
        <dbReference type="ARBA" id="ARBA00001971"/>
    </source>
</evidence>
<dbReference type="GO" id="GO:0016705">
    <property type="term" value="F:oxidoreductase activity, acting on paired donors, with incorporation or reduction of molecular oxygen"/>
    <property type="evidence" value="ECO:0007669"/>
    <property type="project" value="InterPro"/>
</dbReference>
<dbReference type="PRINTS" id="PR00385">
    <property type="entry name" value="P450"/>
</dbReference>
<evidence type="ECO:0000256" key="8">
    <source>
        <dbReference type="SAM" id="Phobius"/>
    </source>
</evidence>
<dbReference type="InterPro" id="IPR017972">
    <property type="entry name" value="Cyt_P450_CS"/>
</dbReference>
<comment type="caution">
    <text evidence="9">The sequence shown here is derived from an EMBL/GenBank/DDBJ whole genome shotgun (WGS) entry which is preliminary data.</text>
</comment>
<accession>A0A8H7R211</accession>
<evidence type="ECO:0000256" key="4">
    <source>
        <dbReference type="ARBA" id="ARBA00022723"/>
    </source>
</evidence>
<dbReference type="PROSITE" id="PS00086">
    <property type="entry name" value="CYTOCHROME_P450"/>
    <property type="match status" value="1"/>
</dbReference>
<evidence type="ECO:0000256" key="6">
    <source>
        <dbReference type="PIRSR" id="PIRSR602403-1"/>
    </source>
</evidence>
<dbReference type="InterPro" id="IPR050529">
    <property type="entry name" value="CYP450_sterol_14alpha_dmase"/>
</dbReference>
<protein>
    <submittedName>
        <fullName evidence="9">Uncharacterized protein</fullName>
    </submittedName>
</protein>
<dbReference type="PRINTS" id="PR00465">
    <property type="entry name" value="EP450IV"/>
</dbReference>
<evidence type="ECO:0000256" key="5">
    <source>
        <dbReference type="ARBA" id="ARBA00023004"/>
    </source>
</evidence>
<evidence type="ECO:0000313" key="9">
    <source>
        <dbReference type="EMBL" id="KAG2202392.1"/>
    </source>
</evidence>
<dbReference type="OrthoDB" id="1055148at2759"/>
<dbReference type="InterPro" id="IPR002403">
    <property type="entry name" value="Cyt_P450_E_grp-IV"/>
</dbReference>
<dbReference type="GO" id="GO:0020037">
    <property type="term" value="F:heme binding"/>
    <property type="evidence" value="ECO:0007669"/>
    <property type="project" value="InterPro"/>
</dbReference>
<dbReference type="GO" id="GO:0005506">
    <property type="term" value="F:iron ion binding"/>
    <property type="evidence" value="ECO:0007669"/>
    <property type="project" value="InterPro"/>
</dbReference>
<keyword evidence="4 6" id="KW-0479">Metal-binding</keyword>
<evidence type="ECO:0000256" key="7">
    <source>
        <dbReference type="RuleBase" id="RU000461"/>
    </source>
</evidence>
<dbReference type="AlphaFoldDB" id="A0A8H7R211"/>
<dbReference type="PANTHER" id="PTHR24304">
    <property type="entry name" value="CYTOCHROME P450 FAMILY 7"/>
    <property type="match status" value="1"/>
</dbReference>